<gene>
    <name evidence="3" type="ORF">SCF082_LOCUS9244</name>
</gene>
<keyword evidence="2" id="KW-0732">Signal</keyword>
<evidence type="ECO:0000256" key="2">
    <source>
        <dbReference type="SAM" id="SignalP"/>
    </source>
</evidence>
<sequence length="375" mass="41633">MLSFRIIVLGIHGALAMRTSLSEDVPVAIEGVLSTQDLKVNGMKTGCTYTTHGVKLTCRSSGNHGSTVDNAFNFVVNCTDLTAFDHFYIEPGEFCGKMVYTQHRSKSSFSLGGSRLKIDKGTVTDFTCVLLPVPMAKKSTHQDWNRISITVPLIVSDSERRDLDVGFVDFRTEDALKVDPSECEKAVEEMFDWDLQLNTSTRDKYVLEWTSQPRQVGFSSRVVVEDSKTLPVKATSTLKDVMFKDLAPRVVHASSAAAQGQDFADRVKLVTKDKVPSSKNEKNGKTPDPEKHLEEVELHLDASQLPKRTKEIEVAVMYVIPTAGTKIKKLKLQVESEKEEQQKESKKDSGCSTFRLPLGLGLLVLYTWLDLGAVP</sequence>
<organism evidence="3 4">
    <name type="scientific">Durusdinium trenchii</name>
    <dbReference type="NCBI Taxonomy" id="1381693"/>
    <lineage>
        <taxon>Eukaryota</taxon>
        <taxon>Sar</taxon>
        <taxon>Alveolata</taxon>
        <taxon>Dinophyceae</taxon>
        <taxon>Suessiales</taxon>
        <taxon>Symbiodiniaceae</taxon>
        <taxon>Durusdinium</taxon>
    </lineage>
</organism>
<feature type="region of interest" description="Disordered" evidence="1">
    <location>
        <begin position="272"/>
        <end position="292"/>
    </location>
</feature>
<evidence type="ECO:0000313" key="3">
    <source>
        <dbReference type="EMBL" id="CAK9006938.1"/>
    </source>
</evidence>
<reference evidence="3 4" key="1">
    <citation type="submission" date="2024-02" db="EMBL/GenBank/DDBJ databases">
        <authorList>
            <person name="Chen Y."/>
            <person name="Shah S."/>
            <person name="Dougan E. K."/>
            <person name="Thang M."/>
            <person name="Chan C."/>
        </authorList>
    </citation>
    <scope>NUCLEOTIDE SEQUENCE [LARGE SCALE GENOMIC DNA]</scope>
</reference>
<feature type="chain" id="PRO_5047120999" evidence="2">
    <location>
        <begin position="17"/>
        <end position="375"/>
    </location>
</feature>
<dbReference type="EMBL" id="CAXAMM010005335">
    <property type="protein sequence ID" value="CAK9006938.1"/>
    <property type="molecule type" value="Genomic_DNA"/>
</dbReference>
<feature type="signal peptide" evidence="2">
    <location>
        <begin position="1"/>
        <end position="16"/>
    </location>
</feature>
<proteinExistence type="predicted"/>
<name>A0ABP0IXZ1_9DINO</name>
<keyword evidence="4" id="KW-1185">Reference proteome</keyword>
<protein>
    <submittedName>
        <fullName evidence="3">Uncharacterized protein</fullName>
    </submittedName>
</protein>
<accession>A0ABP0IXZ1</accession>
<evidence type="ECO:0000256" key="1">
    <source>
        <dbReference type="SAM" id="MobiDB-lite"/>
    </source>
</evidence>
<evidence type="ECO:0000313" key="4">
    <source>
        <dbReference type="Proteomes" id="UP001642464"/>
    </source>
</evidence>
<comment type="caution">
    <text evidence="3">The sequence shown here is derived from an EMBL/GenBank/DDBJ whole genome shotgun (WGS) entry which is preliminary data.</text>
</comment>
<dbReference type="Proteomes" id="UP001642464">
    <property type="component" value="Unassembled WGS sequence"/>
</dbReference>